<evidence type="ECO:0000313" key="1">
    <source>
        <dbReference type="EMBL" id="KOR88775.1"/>
    </source>
</evidence>
<dbReference type="Gene3D" id="2.40.10.270">
    <property type="entry name" value="Bacteriophage SPP1 head-tail adaptor protein"/>
    <property type="match status" value="1"/>
</dbReference>
<dbReference type="EMBL" id="LIUT01000001">
    <property type="protein sequence ID" value="KOR88775.1"/>
    <property type="molecule type" value="Genomic_DNA"/>
</dbReference>
<evidence type="ECO:0000313" key="2">
    <source>
        <dbReference type="Proteomes" id="UP000036932"/>
    </source>
</evidence>
<accession>A0A0M1P385</accession>
<organism evidence="1 2">
    <name type="scientific">Paenibacillus solani</name>
    <dbReference type="NCBI Taxonomy" id="1705565"/>
    <lineage>
        <taxon>Bacteria</taxon>
        <taxon>Bacillati</taxon>
        <taxon>Bacillota</taxon>
        <taxon>Bacilli</taxon>
        <taxon>Bacillales</taxon>
        <taxon>Paenibacillaceae</taxon>
        <taxon>Paenibacillus</taxon>
    </lineage>
</organism>
<dbReference type="NCBIfam" id="TIGR01563">
    <property type="entry name" value="gp16_SPP1"/>
    <property type="match status" value="1"/>
</dbReference>
<dbReference type="InterPro" id="IPR038666">
    <property type="entry name" value="SSP1_head-tail_sf"/>
</dbReference>
<keyword evidence="2" id="KW-1185">Reference proteome</keyword>
<dbReference type="AlphaFoldDB" id="A0A0M1P385"/>
<dbReference type="OrthoDB" id="9808209at2"/>
<dbReference type="InterPro" id="IPR008767">
    <property type="entry name" value="Phage_SPP1_head-tail_adaptor"/>
</dbReference>
<reference evidence="2" key="1">
    <citation type="submission" date="2015-08" db="EMBL/GenBank/DDBJ databases">
        <title>Genome sequencing project for genomic taxonomy and phylogenomics of Bacillus-like bacteria.</title>
        <authorList>
            <person name="Liu B."/>
            <person name="Wang J."/>
            <person name="Zhu Y."/>
            <person name="Liu G."/>
            <person name="Chen Q."/>
            <person name="Chen Z."/>
            <person name="Lan J."/>
            <person name="Che J."/>
            <person name="Ge C."/>
            <person name="Shi H."/>
            <person name="Pan Z."/>
            <person name="Liu X."/>
        </authorList>
    </citation>
    <scope>NUCLEOTIDE SEQUENCE [LARGE SCALE GENOMIC DNA]</scope>
    <source>
        <strain evidence="2">FJAT-22460</strain>
    </source>
</reference>
<name>A0A0M1P385_9BACL</name>
<protein>
    <submittedName>
        <fullName evidence="1">Head-tail adaptor protein</fullName>
    </submittedName>
</protein>
<dbReference type="Proteomes" id="UP000036932">
    <property type="component" value="Unassembled WGS sequence"/>
</dbReference>
<gene>
    <name evidence="1" type="ORF">AM231_06105</name>
</gene>
<proteinExistence type="predicted"/>
<dbReference type="Pfam" id="PF05521">
    <property type="entry name" value="Phage_HCP"/>
    <property type="match status" value="1"/>
</dbReference>
<comment type="caution">
    <text evidence="1">The sequence shown here is derived from an EMBL/GenBank/DDBJ whole genome shotgun (WGS) entry which is preliminary data.</text>
</comment>
<dbReference type="RefSeq" id="WP_054401691.1">
    <property type="nucleotide sequence ID" value="NZ_LIUT01000001.1"/>
</dbReference>
<dbReference type="PATRIC" id="fig|1705565.3.peg.3120"/>
<sequence length="109" mass="13048">MNAGKMRGRINVWHKEKFQNEMKQTDYRDAVFKEVWAEIIPQTATLQRAQAETLLSNTTHKIIVRYGSGKDIKQDMWITFKDHRFDIKFILNPYFRNAKLEIFAEEVIR</sequence>